<accession>A0A080MAK3</accession>
<organism evidence="6 7">
    <name type="scientific">Candidatus Accumulibacter cognatus</name>
    <dbReference type="NCBI Taxonomy" id="2954383"/>
    <lineage>
        <taxon>Bacteria</taxon>
        <taxon>Pseudomonadati</taxon>
        <taxon>Pseudomonadota</taxon>
        <taxon>Betaproteobacteria</taxon>
        <taxon>Candidatus Accumulibacter</taxon>
    </lineage>
</organism>
<keyword evidence="2" id="KW-0238">DNA-binding</keyword>
<dbReference type="GO" id="GO:0003700">
    <property type="term" value="F:DNA-binding transcription factor activity"/>
    <property type="evidence" value="ECO:0007669"/>
    <property type="project" value="TreeGrafter"/>
</dbReference>
<dbReference type="PROSITE" id="PS51063">
    <property type="entry name" value="HTH_CRP_2"/>
    <property type="match status" value="1"/>
</dbReference>
<dbReference type="InterPro" id="IPR012318">
    <property type="entry name" value="HTH_CRP"/>
</dbReference>
<dbReference type="InterPro" id="IPR018490">
    <property type="entry name" value="cNMP-bd_dom_sf"/>
</dbReference>
<dbReference type="Gene3D" id="2.60.120.10">
    <property type="entry name" value="Jelly Rolls"/>
    <property type="match status" value="1"/>
</dbReference>
<evidence type="ECO:0000256" key="3">
    <source>
        <dbReference type="ARBA" id="ARBA00023163"/>
    </source>
</evidence>
<feature type="domain" description="HTH crp-type" evidence="5">
    <location>
        <begin position="165"/>
        <end position="235"/>
    </location>
</feature>
<evidence type="ECO:0000259" key="5">
    <source>
        <dbReference type="PROSITE" id="PS51063"/>
    </source>
</evidence>
<dbReference type="EMBL" id="JDST02000007">
    <property type="protein sequence ID" value="KFB78273.1"/>
    <property type="molecule type" value="Genomic_DNA"/>
</dbReference>
<dbReference type="Gene3D" id="1.10.10.10">
    <property type="entry name" value="Winged helix-like DNA-binding domain superfamily/Winged helix DNA-binding domain"/>
    <property type="match status" value="1"/>
</dbReference>
<dbReference type="InterPro" id="IPR036388">
    <property type="entry name" value="WH-like_DNA-bd_sf"/>
</dbReference>
<dbReference type="AlphaFoldDB" id="A0A080MAK3"/>
<evidence type="ECO:0000256" key="1">
    <source>
        <dbReference type="ARBA" id="ARBA00023015"/>
    </source>
</evidence>
<keyword evidence="3" id="KW-0804">Transcription</keyword>
<sequence>MSALADSFEKPPMHSIQHGINIEALLAHVPLFNGLDKEEIARIAHGTREIAASRGDILFHKGDTPTGFFLLVYGQVKLAFTSPQGGEKVVDIIGQGQTFGEAVMFADRSFVVYAQALADSLLLHISKTAILDELDADPKFGRKMIAGLSMRLHHLVRDVESYSLCSGRQRIIAYLLLDISGSGGKGITVTLPTNKGVIASRLNLTQEHFSRILHELSEKGLIVVEGRRIHIPDVEKLRMHDS</sequence>
<protein>
    <submittedName>
        <fullName evidence="6">Global nitrogen regulator</fullName>
    </submittedName>
</protein>
<gene>
    <name evidence="6" type="primary">ntcA</name>
    <name evidence="6" type="ORF">AW06_000379</name>
</gene>
<proteinExistence type="predicted"/>
<dbReference type="STRING" id="1453999.AW06_000379"/>
<dbReference type="InterPro" id="IPR050397">
    <property type="entry name" value="Env_Response_Regulators"/>
</dbReference>
<name>A0A080MAK3_9PROT</name>
<dbReference type="Proteomes" id="UP000021315">
    <property type="component" value="Unassembled WGS sequence"/>
</dbReference>
<dbReference type="InterPro" id="IPR036390">
    <property type="entry name" value="WH_DNA-bd_sf"/>
</dbReference>
<dbReference type="InterPro" id="IPR000595">
    <property type="entry name" value="cNMP-bd_dom"/>
</dbReference>
<dbReference type="SMART" id="SM00419">
    <property type="entry name" value="HTH_CRP"/>
    <property type="match status" value="1"/>
</dbReference>
<keyword evidence="7" id="KW-1185">Reference proteome</keyword>
<keyword evidence="1" id="KW-0805">Transcription regulation</keyword>
<evidence type="ECO:0000313" key="6">
    <source>
        <dbReference type="EMBL" id="KFB78273.1"/>
    </source>
</evidence>
<dbReference type="GO" id="GO:0003677">
    <property type="term" value="F:DNA binding"/>
    <property type="evidence" value="ECO:0007669"/>
    <property type="project" value="UniProtKB-KW"/>
</dbReference>
<reference evidence="6" key="1">
    <citation type="submission" date="2014-02" db="EMBL/GenBank/DDBJ databases">
        <title>Expanding our view of genomic diversity in Candidatus Accumulibacter clades.</title>
        <authorList>
            <person name="Skennerton C.T."/>
            <person name="Barr J.J."/>
            <person name="Slater F.R."/>
            <person name="Bond P.L."/>
            <person name="Tyson G.W."/>
        </authorList>
    </citation>
    <scope>NUCLEOTIDE SEQUENCE [LARGE SCALE GENOMIC DNA]</scope>
</reference>
<evidence type="ECO:0000256" key="2">
    <source>
        <dbReference type="ARBA" id="ARBA00023125"/>
    </source>
</evidence>
<dbReference type="SUPFAM" id="SSF51206">
    <property type="entry name" value="cAMP-binding domain-like"/>
    <property type="match status" value="1"/>
</dbReference>
<dbReference type="GO" id="GO:0005829">
    <property type="term" value="C:cytosol"/>
    <property type="evidence" value="ECO:0007669"/>
    <property type="project" value="TreeGrafter"/>
</dbReference>
<dbReference type="PANTHER" id="PTHR24567:SF74">
    <property type="entry name" value="HTH-TYPE TRANSCRIPTIONAL REGULATOR ARCR"/>
    <property type="match status" value="1"/>
</dbReference>
<evidence type="ECO:0000259" key="4">
    <source>
        <dbReference type="PROSITE" id="PS50042"/>
    </source>
</evidence>
<dbReference type="SMART" id="SM00100">
    <property type="entry name" value="cNMP"/>
    <property type="match status" value="1"/>
</dbReference>
<feature type="domain" description="Cyclic nucleotide-binding" evidence="4">
    <location>
        <begin position="31"/>
        <end position="151"/>
    </location>
</feature>
<dbReference type="InterPro" id="IPR014710">
    <property type="entry name" value="RmlC-like_jellyroll"/>
</dbReference>
<dbReference type="Pfam" id="PF00027">
    <property type="entry name" value="cNMP_binding"/>
    <property type="match status" value="1"/>
</dbReference>
<dbReference type="PROSITE" id="PS50042">
    <property type="entry name" value="CNMP_BINDING_3"/>
    <property type="match status" value="1"/>
</dbReference>
<evidence type="ECO:0000313" key="7">
    <source>
        <dbReference type="Proteomes" id="UP000021315"/>
    </source>
</evidence>
<dbReference type="SUPFAM" id="SSF46785">
    <property type="entry name" value="Winged helix' DNA-binding domain"/>
    <property type="match status" value="1"/>
</dbReference>
<dbReference type="CDD" id="cd00038">
    <property type="entry name" value="CAP_ED"/>
    <property type="match status" value="1"/>
</dbReference>
<comment type="caution">
    <text evidence="6">The sequence shown here is derived from an EMBL/GenBank/DDBJ whole genome shotgun (WGS) entry which is preliminary data.</text>
</comment>
<dbReference type="PANTHER" id="PTHR24567">
    <property type="entry name" value="CRP FAMILY TRANSCRIPTIONAL REGULATORY PROTEIN"/>
    <property type="match status" value="1"/>
</dbReference>
<dbReference type="Pfam" id="PF13545">
    <property type="entry name" value="HTH_Crp_2"/>
    <property type="match status" value="1"/>
</dbReference>